<dbReference type="EMBL" id="FONR01000024">
    <property type="protein sequence ID" value="SFG62561.1"/>
    <property type="molecule type" value="Genomic_DNA"/>
</dbReference>
<protein>
    <recommendedName>
        <fullName evidence="1">Bacterial CdiA-CT RNAse A domain-containing protein</fullName>
    </recommendedName>
</protein>
<reference evidence="2 3" key="1">
    <citation type="submission" date="2016-10" db="EMBL/GenBank/DDBJ databases">
        <authorList>
            <person name="de Groot N.N."/>
        </authorList>
    </citation>
    <scope>NUCLEOTIDE SEQUENCE [LARGE SCALE GENOMIC DNA]</scope>
    <source>
        <strain evidence="2 3">OK461</strain>
    </source>
</reference>
<name>A0A1I2TJN4_9ACTN</name>
<feature type="domain" description="Bacterial CdiA-CT RNAse A" evidence="1">
    <location>
        <begin position="429"/>
        <end position="561"/>
    </location>
</feature>
<proteinExistence type="predicted"/>
<dbReference type="CDD" id="cd20684">
    <property type="entry name" value="CdiA-CT_Yk_RNaseA-like"/>
    <property type="match status" value="1"/>
</dbReference>
<accession>A0A1I2TJN4</accession>
<dbReference type="Proteomes" id="UP000181942">
    <property type="component" value="Unassembled WGS sequence"/>
</dbReference>
<dbReference type="AlphaFoldDB" id="A0A1I2TJN4"/>
<organism evidence="2 3">
    <name type="scientific">Streptomyces mirabilis</name>
    <dbReference type="NCBI Taxonomy" id="68239"/>
    <lineage>
        <taxon>Bacteria</taxon>
        <taxon>Bacillati</taxon>
        <taxon>Actinomycetota</taxon>
        <taxon>Actinomycetes</taxon>
        <taxon>Kitasatosporales</taxon>
        <taxon>Streptomycetaceae</taxon>
        <taxon>Streptomyces</taxon>
    </lineage>
</organism>
<dbReference type="Pfam" id="PF18431">
    <property type="entry name" value="RNAse_A_bac"/>
    <property type="match status" value="1"/>
</dbReference>
<dbReference type="InterPro" id="IPR041436">
    <property type="entry name" value="RNAse_A_bac"/>
</dbReference>
<evidence type="ECO:0000259" key="1">
    <source>
        <dbReference type="Pfam" id="PF18431"/>
    </source>
</evidence>
<dbReference type="OrthoDB" id="3912727at2"/>
<evidence type="ECO:0000313" key="3">
    <source>
        <dbReference type="Proteomes" id="UP000181942"/>
    </source>
</evidence>
<gene>
    <name evidence="2" type="ORF">SAMN02787118_12466</name>
</gene>
<evidence type="ECO:0000313" key="2">
    <source>
        <dbReference type="EMBL" id="SFG62561.1"/>
    </source>
</evidence>
<sequence length="564" mass="61031">MATPPAPQSGTIDVTPSVLYGVSTGVAGQQDPLDRGIKSFLDELARYPDGGGRGSAMKDFTTAYLQIADRFLEVWAKSVVSVGGAAVGFTTTANNYAAADAATHPSPAGHTTHRPIPHVIATPPKYGPVTDFKWGDIDAGQDWMQEALEGLEAAVLAVMRPLLEHECRWGKAATILPLPNHLRLYSISQTWRMPQTTLGMVDGTLTGLIGTITDQTNQDWYNAMRTFCSTLWGTSAWGKTREGHDWSNDDATKRGTSHPVFAVLFDTCDAVVDAVYAVAKAAEDVRHDVHRIYRQAVIDSLKQLDPRNLDVTDAKSLVKGLWEAGKGLVTDLSVGIVLDIDEGALNDAVSAYNNRVHRQAHAIRSLLPALDEAYTSAPTFNAESARAEAFGARALTDFKGNPLYTVPGDSEANHVYPIDLANQEGVHRSHIIDKHVGKTDEQLAQRLRDQPTIDAASTFTDLTSAQKYTQDALEYVGPPANSGQQNAGVDNQEKIKRWLSRPRSDSSILALDPVGFNSATGRTVEAGNPQASAAQDTHTVKVVLKYKNGLHPPYVVYTSMPTLP</sequence>
<dbReference type="RefSeq" id="WP_075032350.1">
    <property type="nucleotide sequence ID" value="NZ_FONR01000024.1"/>
</dbReference>